<dbReference type="SUPFAM" id="SSF52151">
    <property type="entry name" value="FabD/lysophospholipase-like"/>
    <property type="match status" value="1"/>
</dbReference>
<feature type="domain" description="PNPLA" evidence="5">
    <location>
        <begin position="4"/>
        <end position="172"/>
    </location>
</feature>
<comment type="caution">
    <text evidence="6">The sequence shown here is derived from an EMBL/GenBank/DDBJ whole genome shotgun (WGS) entry which is preliminary data.</text>
</comment>
<dbReference type="Gene3D" id="3.40.1090.10">
    <property type="entry name" value="Cytosolic phospholipase A2 catalytic domain"/>
    <property type="match status" value="2"/>
</dbReference>
<accession>A0A3M7RBC9</accession>
<evidence type="ECO:0000256" key="1">
    <source>
        <dbReference type="ARBA" id="ARBA00013279"/>
    </source>
</evidence>
<evidence type="ECO:0000256" key="4">
    <source>
        <dbReference type="PROSITE-ProRule" id="PRU01161"/>
    </source>
</evidence>
<dbReference type="GO" id="GO:0019433">
    <property type="term" value="P:triglyceride catabolic process"/>
    <property type="evidence" value="ECO:0007669"/>
    <property type="project" value="TreeGrafter"/>
</dbReference>
<organism evidence="6 7">
    <name type="scientific">Brachionus plicatilis</name>
    <name type="common">Marine rotifer</name>
    <name type="synonym">Brachionus muelleri</name>
    <dbReference type="NCBI Taxonomy" id="10195"/>
    <lineage>
        <taxon>Eukaryota</taxon>
        <taxon>Metazoa</taxon>
        <taxon>Spiralia</taxon>
        <taxon>Gnathifera</taxon>
        <taxon>Rotifera</taxon>
        <taxon>Eurotatoria</taxon>
        <taxon>Monogononta</taxon>
        <taxon>Pseudotrocha</taxon>
        <taxon>Ploima</taxon>
        <taxon>Brachionidae</taxon>
        <taxon>Brachionus</taxon>
    </lineage>
</organism>
<gene>
    <name evidence="6" type="ORF">BpHYR1_022599</name>
</gene>
<dbReference type="PROSITE" id="PS51635">
    <property type="entry name" value="PNPLA"/>
    <property type="match status" value="1"/>
</dbReference>
<dbReference type="InterPro" id="IPR002641">
    <property type="entry name" value="PNPLA_dom"/>
</dbReference>
<keyword evidence="3 4" id="KW-0443">Lipid metabolism</keyword>
<dbReference type="GO" id="GO:0016020">
    <property type="term" value="C:membrane"/>
    <property type="evidence" value="ECO:0007669"/>
    <property type="project" value="TreeGrafter"/>
</dbReference>
<reference evidence="6 7" key="1">
    <citation type="journal article" date="2018" name="Sci. Rep.">
        <title>Genomic signatures of local adaptation to the degree of environmental predictability in rotifers.</title>
        <authorList>
            <person name="Franch-Gras L."/>
            <person name="Hahn C."/>
            <person name="Garcia-Roger E.M."/>
            <person name="Carmona M.J."/>
            <person name="Serra M."/>
            <person name="Gomez A."/>
        </authorList>
    </citation>
    <scope>NUCLEOTIDE SEQUENCE [LARGE SCALE GENOMIC DNA]</scope>
    <source>
        <strain evidence="6">HYR1</strain>
    </source>
</reference>
<feature type="active site" description="Proton acceptor" evidence="4">
    <location>
        <position position="159"/>
    </location>
</feature>
<dbReference type="STRING" id="10195.A0A3M7RBC9"/>
<dbReference type="GO" id="GO:0005811">
    <property type="term" value="C:lipid droplet"/>
    <property type="evidence" value="ECO:0007669"/>
    <property type="project" value="TreeGrafter"/>
</dbReference>
<evidence type="ECO:0000256" key="2">
    <source>
        <dbReference type="ARBA" id="ARBA00022801"/>
    </source>
</evidence>
<feature type="active site" description="Nucleophile" evidence="4">
    <location>
        <position position="40"/>
    </location>
</feature>
<feature type="short sequence motif" description="GXSXG" evidence="4">
    <location>
        <begin position="38"/>
        <end position="42"/>
    </location>
</feature>
<dbReference type="EC" id="3.1.1.3" evidence="1"/>
<feature type="short sequence motif" description="GXGXXG" evidence="4">
    <location>
        <begin position="8"/>
        <end position="13"/>
    </location>
</feature>
<keyword evidence="7" id="KW-1185">Reference proteome</keyword>
<dbReference type="EMBL" id="REGN01003761">
    <property type="protein sequence ID" value="RNA20893.1"/>
    <property type="molecule type" value="Genomic_DNA"/>
</dbReference>
<evidence type="ECO:0000259" key="5">
    <source>
        <dbReference type="PROSITE" id="PS51635"/>
    </source>
</evidence>
<keyword evidence="4" id="KW-0442">Lipid degradation</keyword>
<keyword evidence="2 4" id="KW-0378">Hydrolase</keyword>
<dbReference type="Pfam" id="PF01734">
    <property type="entry name" value="Patatin"/>
    <property type="match status" value="1"/>
</dbReference>
<dbReference type="AlphaFoldDB" id="A0A3M7RBC9"/>
<dbReference type="InterPro" id="IPR016035">
    <property type="entry name" value="Acyl_Trfase/lysoPLipase"/>
</dbReference>
<dbReference type="PANTHER" id="PTHR12406">
    <property type="entry name" value="CALCIUM-INDEPENDENT PHOSPHOLIPASE A2 IPLA2 -RELATED"/>
    <property type="match status" value="1"/>
</dbReference>
<dbReference type="GO" id="GO:0004806">
    <property type="term" value="F:triacylglycerol lipase activity"/>
    <property type="evidence" value="ECO:0007669"/>
    <property type="project" value="UniProtKB-EC"/>
</dbReference>
<sequence length="678" mass="76927">MLNLSLSGCGFLGIYHIGVISAFKEHAPEIIQNNKISGCSAGSLVAACAVSDCCLGQMVSDVLEIALKARSHALGPLHPSFNIVDILRNGLRRILPVDAHKICTDKVHISLTRWKDGKNFLVNKFDTREELIQALICSSFVPFYSGFIPPKFKGTYYWDGGLSNNNPILDPNTILVSPFGGEADICPRGESASYSCMDFQGTNIQWSHENMYRISKALFPPDPQVLKAMCFRGYTDAISFLKSRNLLQCSCYRIKDRTSISSVIGEDLHAYSIFDEEEAIDDQSDIYDTEEDDILQFSLSNQPLNYKEMPPSVLQILDAACDDNQGLLNYVYHSQLSRAISILFLPWTLPVEFSFNFSKKVLELIPKIKVSPESKGLVDSFLLTLNYLIHRFTYDKYQYHNRATCKLCNLTQNATKSNMNAGINYGVCYHGKESVPSDSVAKLSSVSDVASVNFYYPKLCPRHRVPSICSSETTSVTGYRQRRPKRTRSYVSSDVASSVDLNEFKSSRSYARRRKYYSLNEGSTSNLLPNKLEQKLKKSMKSLEKLNVEESNLINSERYGFRPKTSRVHFHLHDETESDTEKKENISDKQNFELNQIFQNRIMPEKNTVNQIDKDFNIQTTNIVMINEDTNNNTDIFTPTPIVTEPDAFDTSDSYFNKDNAQKYTNNNLDCDSYWDSY</sequence>
<evidence type="ECO:0000313" key="6">
    <source>
        <dbReference type="EMBL" id="RNA20893.1"/>
    </source>
</evidence>
<name>A0A3M7RBC9_BRAPC</name>
<protein>
    <recommendedName>
        <fullName evidence="1">triacylglycerol lipase</fullName>
        <ecNumber evidence="1">3.1.1.3</ecNumber>
    </recommendedName>
</protein>
<dbReference type="InterPro" id="IPR033562">
    <property type="entry name" value="PLPL"/>
</dbReference>
<dbReference type="PANTHER" id="PTHR12406:SF41">
    <property type="entry name" value="BRUMMER, ISOFORM B-RELATED"/>
    <property type="match status" value="1"/>
</dbReference>
<evidence type="ECO:0000313" key="7">
    <source>
        <dbReference type="Proteomes" id="UP000276133"/>
    </source>
</evidence>
<dbReference type="FunFam" id="3.40.1090.10:FF:000003">
    <property type="entry name" value="Patatin-like phospholipase domain-containing protein 2"/>
    <property type="match status" value="1"/>
</dbReference>
<feature type="short sequence motif" description="DGA/G" evidence="4">
    <location>
        <begin position="159"/>
        <end position="161"/>
    </location>
</feature>
<evidence type="ECO:0000256" key="3">
    <source>
        <dbReference type="ARBA" id="ARBA00023098"/>
    </source>
</evidence>
<proteinExistence type="predicted"/>
<dbReference type="OrthoDB" id="197155at2759"/>
<dbReference type="GO" id="GO:0005737">
    <property type="term" value="C:cytoplasm"/>
    <property type="evidence" value="ECO:0007669"/>
    <property type="project" value="TreeGrafter"/>
</dbReference>
<dbReference type="Proteomes" id="UP000276133">
    <property type="component" value="Unassembled WGS sequence"/>
</dbReference>
<dbReference type="GO" id="GO:0055088">
    <property type="term" value="P:lipid homeostasis"/>
    <property type="evidence" value="ECO:0007669"/>
    <property type="project" value="TreeGrafter"/>
</dbReference>